<dbReference type="GO" id="GO:0005737">
    <property type="term" value="C:cytoplasm"/>
    <property type="evidence" value="ECO:0000318"/>
    <property type="project" value="GO_Central"/>
</dbReference>
<accession>E3K1A5</accession>
<dbReference type="InterPro" id="IPR050214">
    <property type="entry name" value="Cys_Synth/Cystath_Beta-Synth"/>
</dbReference>
<dbReference type="RefSeq" id="XP_003322499.2">
    <property type="nucleotide sequence ID" value="XM_003322451.2"/>
</dbReference>
<dbReference type="SUPFAM" id="SSF52821">
    <property type="entry name" value="Rhodanese/Cell cycle control phosphatase"/>
    <property type="match status" value="1"/>
</dbReference>
<name>E3K1A5_PUCGT</name>
<dbReference type="STRING" id="418459.E3K1A5"/>
<dbReference type="eggNOG" id="KOG1252">
    <property type="taxonomic scope" value="Eukaryota"/>
</dbReference>
<dbReference type="VEuPathDB" id="FungiDB:PGTG_04036"/>
<dbReference type="KEGG" id="pgr:PGTG_04036"/>
<evidence type="ECO:0000313" key="2">
    <source>
        <dbReference type="EMBL" id="EFP78080.2"/>
    </source>
</evidence>
<dbReference type="SUPFAM" id="SSF53686">
    <property type="entry name" value="Tryptophan synthase beta subunit-like PLP-dependent enzymes"/>
    <property type="match status" value="1"/>
</dbReference>
<evidence type="ECO:0000259" key="1">
    <source>
        <dbReference type="PROSITE" id="PS50206"/>
    </source>
</evidence>
<keyword evidence="3" id="KW-1185">Reference proteome</keyword>
<dbReference type="AlphaFoldDB" id="E3K1A5"/>
<dbReference type="SMART" id="SM00450">
    <property type="entry name" value="RHOD"/>
    <property type="match status" value="1"/>
</dbReference>
<reference key="1">
    <citation type="submission" date="2007-01" db="EMBL/GenBank/DDBJ databases">
        <title>The Genome Sequence of Puccinia graminis f. sp. tritici Strain CRL 75-36-700-3.</title>
        <authorList>
            <consortium name="The Broad Institute Genome Sequencing Platform"/>
            <person name="Birren B."/>
            <person name="Lander E."/>
            <person name="Galagan J."/>
            <person name="Nusbaum C."/>
            <person name="Devon K."/>
            <person name="Cuomo C."/>
            <person name="Jaffe D."/>
            <person name="Butler J."/>
            <person name="Alvarez P."/>
            <person name="Gnerre S."/>
            <person name="Grabherr M."/>
            <person name="Mauceli E."/>
            <person name="Brockman W."/>
            <person name="Young S."/>
            <person name="LaButti K."/>
            <person name="Sykes S."/>
            <person name="DeCaprio D."/>
            <person name="Crawford M."/>
            <person name="Koehrsen M."/>
            <person name="Engels R."/>
            <person name="Montgomery P."/>
            <person name="Pearson M."/>
            <person name="Howarth C."/>
            <person name="Larson L."/>
            <person name="White J."/>
            <person name="Zeng Q."/>
            <person name="Kodira C."/>
            <person name="Yandava C."/>
            <person name="Alvarado L."/>
            <person name="O'Leary S."/>
            <person name="Szabo L."/>
            <person name="Dean R."/>
            <person name="Schein J."/>
        </authorList>
    </citation>
    <scope>NUCLEOTIDE SEQUENCE</scope>
    <source>
        <strain>CRL 75-36-700-3</strain>
    </source>
</reference>
<dbReference type="GO" id="GO:0004122">
    <property type="term" value="F:cystathionine beta-synthase activity"/>
    <property type="evidence" value="ECO:0000318"/>
    <property type="project" value="GO_Central"/>
</dbReference>
<dbReference type="Proteomes" id="UP000008783">
    <property type="component" value="Unassembled WGS sequence"/>
</dbReference>
<dbReference type="Pfam" id="PF00291">
    <property type="entry name" value="PALP"/>
    <property type="match status" value="1"/>
</dbReference>
<feature type="domain" description="Rhodanese" evidence="1">
    <location>
        <begin position="418"/>
        <end position="535"/>
    </location>
</feature>
<dbReference type="OrthoDB" id="10259545at2759"/>
<dbReference type="PANTHER" id="PTHR10314">
    <property type="entry name" value="CYSTATHIONINE BETA-SYNTHASE"/>
    <property type="match status" value="1"/>
</dbReference>
<dbReference type="Gene3D" id="3.40.250.10">
    <property type="entry name" value="Rhodanese-like domain"/>
    <property type="match status" value="1"/>
</dbReference>
<dbReference type="GeneID" id="10541550"/>
<proteinExistence type="predicted"/>
<dbReference type="InterPro" id="IPR001926">
    <property type="entry name" value="TrpB-like_PALP"/>
</dbReference>
<dbReference type="GO" id="GO:0006535">
    <property type="term" value="P:cysteine biosynthetic process from serine"/>
    <property type="evidence" value="ECO:0000318"/>
    <property type="project" value="GO_Central"/>
</dbReference>
<dbReference type="InterPro" id="IPR001763">
    <property type="entry name" value="Rhodanese-like_dom"/>
</dbReference>
<dbReference type="InParanoid" id="E3K1A5"/>
<dbReference type="Gene3D" id="3.40.50.1100">
    <property type="match status" value="2"/>
</dbReference>
<dbReference type="HOGENOM" id="CLU_039949_1_0_1"/>
<dbReference type="Pfam" id="PF00581">
    <property type="entry name" value="Rhodanese"/>
    <property type="match status" value="1"/>
</dbReference>
<dbReference type="EMBL" id="DS178269">
    <property type="protein sequence ID" value="EFP78080.2"/>
    <property type="molecule type" value="Genomic_DNA"/>
</dbReference>
<protein>
    <recommendedName>
        <fullName evidence="1">Rhodanese domain-containing protein</fullName>
    </recommendedName>
</protein>
<dbReference type="InterPro" id="IPR036052">
    <property type="entry name" value="TrpB-like_PALP_sf"/>
</dbReference>
<gene>
    <name evidence="2" type="ORF">PGTG_04036</name>
</gene>
<dbReference type="PROSITE" id="PS50206">
    <property type="entry name" value="RHODANESE_3"/>
    <property type="match status" value="1"/>
</dbReference>
<evidence type="ECO:0000313" key="3">
    <source>
        <dbReference type="Proteomes" id="UP000008783"/>
    </source>
</evidence>
<dbReference type="FunFam" id="3.40.50.1100:FF:000142">
    <property type="entry name" value="Uncharacterized protein"/>
    <property type="match status" value="1"/>
</dbReference>
<sequence>MQSAWLGVYERVPNQYFHCLLITSPYHSHCCIPTIPPFCKFGYPSMSPDSTYNRVFSGKNALLNYYDPDHNLPTPMVELPDHPYTADGVRIYAKMMNFLPAGNVKSLPALNMIQQAFHDKEIDERTSSIVEFSSGSTALSLGIISRMMGIDRAEIYLSNKTTQTKINMLRLFGLELTVFGGPAQPEMNDPVGGIAAAKECGLKPGCFNPNQYENPANFGAHIRWTGPQIYKQLPQIKVIAAPAGTTGTLTGTATYLRSVKPDIIAVGAFTTPGERIPGPRTLDLMREVNFPWKGVTDEIVEIGSREAYDNSMLLCRMGIVVGPSSGMSLAAVYSLLERRKSQGSLDELRDEEGQITCVFLCCDFPFQYIDEYIQKCSTELFPPIHNQELLKIDLNPYLSDWELEPLEANDMISGLGDSVKEALLLDFRNPLAFNQSSILNSVSIDVGLGLADPNPFSSVIQLTELHRQLDMCFQPPNGKLFRALGALAGRQVIAICQNGTACRTATSVMRSKGIEAYCIIGGFDAWHRAGLPLDTRGMDDSPSWPLLKDFGRFLSSTVVSVLQTLH</sequence>
<dbReference type="CDD" id="cd00158">
    <property type="entry name" value="RHOD"/>
    <property type="match status" value="1"/>
</dbReference>
<reference evidence="3" key="2">
    <citation type="journal article" date="2011" name="Proc. Natl. Acad. Sci. U.S.A.">
        <title>Obligate biotrophy features unraveled by the genomic analysis of rust fungi.</title>
        <authorList>
            <person name="Duplessis S."/>
            <person name="Cuomo C.A."/>
            <person name="Lin Y.-C."/>
            <person name="Aerts A."/>
            <person name="Tisserant E."/>
            <person name="Veneault-Fourrey C."/>
            <person name="Joly D.L."/>
            <person name="Hacquard S."/>
            <person name="Amselem J."/>
            <person name="Cantarel B.L."/>
            <person name="Chiu R."/>
            <person name="Coutinho P.M."/>
            <person name="Feau N."/>
            <person name="Field M."/>
            <person name="Frey P."/>
            <person name="Gelhaye E."/>
            <person name="Goldberg J."/>
            <person name="Grabherr M.G."/>
            <person name="Kodira C.D."/>
            <person name="Kohler A."/>
            <person name="Kuees U."/>
            <person name="Lindquist E.A."/>
            <person name="Lucas S.M."/>
            <person name="Mago R."/>
            <person name="Mauceli E."/>
            <person name="Morin E."/>
            <person name="Murat C."/>
            <person name="Pangilinan J.L."/>
            <person name="Park R."/>
            <person name="Pearson M."/>
            <person name="Quesneville H."/>
            <person name="Rouhier N."/>
            <person name="Sakthikumar S."/>
            <person name="Salamov A.A."/>
            <person name="Schmutz J."/>
            <person name="Selles B."/>
            <person name="Shapiro H."/>
            <person name="Tanguay P."/>
            <person name="Tuskan G.A."/>
            <person name="Henrissat B."/>
            <person name="Van de Peer Y."/>
            <person name="Rouze P."/>
            <person name="Ellis J.G."/>
            <person name="Dodds P.N."/>
            <person name="Schein J.E."/>
            <person name="Zhong S."/>
            <person name="Hamelin R.C."/>
            <person name="Grigoriev I.V."/>
            <person name="Szabo L.J."/>
            <person name="Martin F."/>
        </authorList>
    </citation>
    <scope>NUCLEOTIDE SEQUENCE [LARGE SCALE GENOMIC DNA]</scope>
    <source>
        <strain evidence="3">CRL 75-36-700-3 / race SCCL</strain>
    </source>
</reference>
<organism evidence="2 3">
    <name type="scientific">Puccinia graminis f. sp. tritici (strain CRL 75-36-700-3 / race SCCL)</name>
    <name type="common">Black stem rust fungus</name>
    <dbReference type="NCBI Taxonomy" id="418459"/>
    <lineage>
        <taxon>Eukaryota</taxon>
        <taxon>Fungi</taxon>
        <taxon>Dikarya</taxon>
        <taxon>Basidiomycota</taxon>
        <taxon>Pucciniomycotina</taxon>
        <taxon>Pucciniomycetes</taxon>
        <taxon>Pucciniales</taxon>
        <taxon>Pucciniaceae</taxon>
        <taxon>Puccinia</taxon>
    </lineage>
</organism>
<dbReference type="InterPro" id="IPR036873">
    <property type="entry name" value="Rhodanese-like_dom_sf"/>
</dbReference>